<sequence length="107" mass="12183">MLYGLRSAGLFGRFGGLRQNQKEKGRRVMDCTPIVRHTLTVRGAVFFMTKFTKDKKLEIIQGYDPDLLSQTEYANQMGVTKSHFLKRLEIATGVTYTAAMVFKEECP</sequence>
<dbReference type="Proteomes" id="UP000076796">
    <property type="component" value="Unassembled WGS sequence"/>
</dbReference>
<proteinExistence type="predicted"/>
<protein>
    <submittedName>
        <fullName evidence="1">Uncharacterized protein</fullName>
    </submittedName>
</protein>
<keyword evidence="2" id="KW-1185">Reference proteome</keyword>
<organism evidence="1 2">
    <name type="scientific">Paenibacillus glucanolyticus</name>
    <dbReference type="NCBI Taxonomy" id="59843"/>
    <lineage>
        <taxon>Bacteria</taxon>
        <taxon>Bacillati</taxon>
        <taxon>Bacillota</taxon>
        <taxon>Bacilli</taxon>
        <taxon>Bacillales</taxon>
        <taxon>Paenibacillaceae</taxon>
        <taxon>Paenibacillus</taxon>
    </lineage>
</organism>
<evidence type="ECO:0000313" key="2">
    <source>
        <dbReference type="Proteomes" id="UP000076796"/>
    </source>
</evidence>
<gene>
    <name evidence="1" type="ORF">AWU65_31520</name>
</gene>
<reference evidence="1" key="1">
    <citation type="journal article" date="2016" name="Genome Announc.">
        <title>Draft genomes of two strains of Paenibacillus glucanolyticus with capability to degrade lignocellulose.</title>
        <authorList>
            <person name="Mathews S.L."/>
            <person name="Pawlak J."/>
            <person name="Grunden A.M."/>
        </authorList>
    </citation>
    <scope>NUCLEOTIDE SEQUENCE [LARGE SCALE GENOMIC DNA]</scope>
    <source>
        <strain evidence="1">SLM1</strain>
    </source>
</reference>
<dbReference type="AlphaFoldDB" id="A0A163FVT5"/>
<evidence type="ECO:0000313" key="1">
    <source>
        <dbReference type="EMBL" id="KZS44582.1"/>
    </source>
</evidence>
<dbReference type="EMBL" id="LWMH01000002">
    <property type="protein sequence ID" value="KZS44582.1"/>
    <property type="molecule type" value="Genomic_DNA"/>
</dbReference>
<comment type="caution">
    <text evidence="1">The sequence shown here is derived from an EMBL/GenBank/DDBJ whole genome shotgun (WGS) entry which is preliminary data.</text>
</comment>
<name>A0A163FVT5_9BACL</name>
<accession>A0A163FVT5</accession>